<reference evidence="3 4" key="1">
    <citation type="submission" date="2016-11" db="EMBL/GenBank/DDBJ databases">
        <authorList>
            <person name="Jaros S."/>
            <person name="Januszkiewicz K."/>
            <person name="Wedrychowicz H."/>
        </authorList>
    </citation>
    <scope>NUCLEOTIDE SEQUENCE [LARGE SCALE GENOMIC DNA]</scope>
    <source>
        <strain evidence="3 4">DSM 13106</strain>
    </source>
</reference>
<name>A0A1M5U0B1_9FIRM</name>
<dbReference type="STRING" id="1123281.SAMN02745180_00483"/>
<evidence type="ECO:0000256" key="1">
    <source>
        <dbReference type="SAM" id="Coils"/>
    </source>
</evidence>
<dbReference type="AlphaFoldDB" id="A0A1M5U0B1"/>
<organism evidence="3 4">
    <name type="scientific">Sporanaerobacter acetigenes DSM 13106</name>
    <dbReference type="NCBI Taxonomy" id="1123281"/>
    <lineage>
        <taxon>Bacteria</taxon>
        <taxon>Bacillati</taxon>
        <taxon>Bacillota</taxon>
        <taxon>Tissierellia</taxon>
        <taxon>Tissierellales</taxon>
        <taxon>Sporanaerobacteraceae</taxon>
        <taxon>Sporanaerobacter</taxon>
    </lineage>
</organism>
<proteinExistence type="predicted"/>
<dbReference type="Proteomes" id="UP000184389">
    <property type="component" value="Unassembled WGS sequence"/>
</dbReference>
<evidence type="ECO:0000313" key="4">
    <source>
        <dbReference type="Proteomes" id="UP000184389"/>
    </source>
</evidence>
<protein>
    <submittedName>
        <fullName evidence="3">Phage minor structural protein GP20</fullName>
    </submittedName>
</protein>
<evidence type="ECO:0000313" key="3">
    <source>
        <dbReference type="EMBL" id="SHH56306.1"/>
    </source>
</evidence>
<gene>
    <name evidence="3" type="ORF">SAMN02745180_00483</name>
</gene>
<evidence type="ECO:0000256" key="2">
    <source>
        <dbReference type="SAM" id="MobiDB-lite"/>
    </source>
</evidence>
<dbReference type="OrthoDB" id="2365850at2"/>
<dbReference type="Pfam" id="PF06810">
    <property type="entry name" value="Phage_scaffold"/>
    <property type="match status" value="1"/>
</dbReference>
<keyword evidence="1" id="KW-0175">Coiled coil</keyword>
<dbReference type="RefSeq" id="WP_072743065.1">
    <property type="nucleotide sequence ID" value="NZ_FQXR01000003.1"/>
</dbReference>
<sequence length="189" mass="21656">MDWILKLIEKYTKDGKLDQEALIKDVNKEFPKYAVPKDKYNEVSEAKKQLETDIAERDKQLKDLGDKAKGNENLENQIKELQETNKKAKEEYEAKIKNVTLDNAIKLTLKDNKAKYEDLLMGKFDRENLKINDDGTILGLDEQMKTIKENYKDLFEQPLKGNSPNNTGDSGNGDGLDQVAETIRQNLGF</sequence>
<feature type="compositionally biased region" description="Polar residues" evidence="2">
    <location>
        <begin position="160"/>
        <end position="169"/>
    </location>
</feature>
<feature type="region of interest" description="Disordered" evidence="2">
    <location>
        <begin position="156"/>
        <end position="189"/>
    </location>
</feature>
<feature type="coiled-coil region" evidence="1">
    <location>
        <begin position="40"/>
        <end position="98"/>
    </location>
</feature>
<accession>A0A1M5U0B1</accession>
<dbReference type="EMBL" id="FQXR01000003">
    <property type="protein sequence ID" value="SHH56306.1"/>
    <property type="molecule type" value="Genomic_DNA"/>
</dbReference>
<keyword evidence="4" id="KW-1185">Reference proteome</keyword>
<dbReference type="InterPro" id="IPR009636">
    <property type="entry name" value="SCAF"/>
</dbReference>